<keyword evidence="5 9" id="KW-0276">Fatty acid metabolism</keyword>
<comment type="domain">
    <text evidence="9">The last Arg residue of the ACP-binding site is essential for the weak association between ACP/AcpP and FabH.</text>
</comment>
<dbReference type="SUPFAM" id="SSF53901">
    <property type="entry name" value="Thiolase-like"/>
    <property type="match status" value="1"/>
</dbReference>
<keyword evidence="8 9" id="KW-0012">Acyltransferase</keyword>
<dbReference type="AlphaFoldDB" id="A0A4Q1R0U4"/>
<feature type="active site" evidence="9">
    <location>
        <position position="257"/>
    </location>
</feature>
<evidence type="ECO:0000256" key="8">
    <source>
        <dbReference type="ARBA" id="ARBA00023315"/>
    </source>
</evidence>
<dbReference type="UniPathway" id="UPA00094"/>
<feature type="active site" evidence="9">
    <location>
        <position position="110"/>
    </location>
</feature>
<feature type="domain" description="Beta-ketoacyl-[acyl-carrier-protein] synthase III C-terminal" evidence="10">
    <location>
        <begin position="241"/>
        <end position="330"/>
    </location>
</feature>
<dbReference type="InterPro" id="IPR016039">
    <property type="entry name" value="Thiolase-like"/>
</dbReference>
<dbReference type="PANTHER" id="PTHR34069:SF2">
    <property type="entry name" value="BETA-KETOACYL-[ACYL-CARRIER-PROTEIN] SYNTHASE III"/>
    <property type="match status" value="1"/>
</dbReference>
<dbReference type="GO" id="GO:0004315">
    <property type="term" value="F:3-oxoacyl-[acyl-carrier-protein] synthase activity"/>
    <property type="evidence" value="ECO:0007669"/>
    <property type="project" value="InterPro"/>
</dbReference>
<comment type="pathway">
    <text evidence="9">Lipid metabolism; fatty acid biosynthesis.</text>
</comment>
<evidence type="ECO:0000256" key="7">
    <source>
        <dbReference type="ARBA" id="ARBA00023160"/>
    </source>
</evidence>
<evidence type="ECO:0000256" key="5">
    <source>
        <dbReference type="ARBA" id="ARBA00022832"/>
    </source>
</evidence>
<dbReference type="Gene3D" id="3.40.47.10">
    <property type="match status" value="1"/>
</dbReference>
<evidence type="ECO:0000259" key="10">
    <source>
        <dbReference type="Pfam" id="PF08541"/>
    </source>
</evidence>
<dbReference type="InterPro" id="IPR013751">
    <property type="entry name" value="ACP_syn_III_N"/>
</dbReference>
<dbReference type="CDD" id="cd00830">
    <property type="entry name" value="KAS_III"/>
    <property type="match status" value="1"/>
</dbReference>
<evidence type="ECO:0000259" key="11">
    <source>
        <dbReference type="Pfam" id="PF08545"/>
    </source>
</evidence>
<evidence type="ECO:0000313" key="12">
    <source>
        <dbReference type="EMBL" id="RXS65288.1"/>
    </source>
</evidence>
<dbReference type="NCBIfam" id="NF006829">
    <property type="entry name" value="PRK09352.1"/>
    <property type="match status" value="1"/>
</dbReference>
<comment type="caution">
    <text evidence="12">The sequence shown here is derived from an EMBL/GenBank/DDBJ whole genome shotgun (WGS) entry which is preliminary data.</text>
</comment>
<dbReference type="InterPro" id="IPR013747">
    <property type="entry name" value="ACP_syn_III_C"/>
</dbReference>
<dbReference type="GO" id="GO:0005737">
    <property type="term" value="C:cytoplasm"/>
    <property type="evidence" value="ECO:0007669"/>
    <property type="project" value="UniProtKB-SubCell"/>
</dbReference>
<evidence type="ECO:0000256" key="3">
    <source>
        <dbReference type="ARBA" id="ARBA00022516"/>
    </source>
</evidence>
<dbReference type="PANTHER" id="PTHR34069">
    <property type="entry name" value="3-OXOACYL-[ACYL-CARRIER-PROTEIN] SYNTHASE 3"/>
    <property type="match status" value="1"/>
</dbReference>
<dbReference type="RefSeq" id="WP_129248855.1">
    <property type="nucleotide sequence ID" value="NZ_JABZEL010000009.1"/>
</dbReference>
<dbReference type="GO" id="GO:0044550">
    <property type="term" value="P:secondary metabolite biosynthetic process"/>
    <property type="evidence" value="ECO:0007669"/>
    <property type="project" value="TreeGrafter"/>
</dbReference>
<evidence type="ECO:0000256" key="6">
    <source>
        <dbReference type="ARBA" id="ARBA00023098"/>
    </source>
</evidence>
<protein>
    <recommendedName>
        <fullName evidence="9">Beta-ketoacyl-[acyl-carrier-protein] synthase III</fullName>
        <shortName evidence="9">Beta-ketoacyl-ACP synthase III</shortName>
        <shortName evidence="9">KAS III</shortName>
        <ecNumber evidence="9">2.3.1.180</ecNumber>
    </recommendedName>
    <alternativeName>
        <fullName evidence="9">3-oxoacyl-[acyl-carrier-protein] synthase 3</fullName>
    </alternativeName>
    <alternativeName>
        <fullName evidence="9">3-oxoacyl-[acyl-carrier-protein] synthase III</fullName>
    </alternativeName>
</protein>
<dbReference type="Pfam" id="PF08541">
    <property type="entry name" value="ACP_syn_III_C"/>
    <property type="match status" value="1"/>
</dbReference>
<evidence type="ECO:0000313" key="13">
    <source>
        <dbReference type="Proteomes" id="UP000289482"/>
    </source>
</evidence>
<comment type="function">
    <text evidence="9">Catalyzes the condensation reaction of fatty acid synthesis by the addition to an acyl acceptor of two carbons from malonyl-ACP. Catalyzes the first condensation reaction which initiates fatty acid synthesis and may therefore play a role in governing the total rate of fatty acid production. Possesses both acetoacetyl-ACP synthase and acetyl transacylase activities. Its substrate specificity determines the biosynthesis of branched-chain and/or straight-chain of fatty acids.</text>
</comment>
<feature type="domain" description="Beta-ketoacyl-[acyl-carrier-protein] synthase III N-terminal" evidence="11">
    <location>
        <begin position="104"/>
        <end position="184"/>
    </location>
</feature>
<keyword evidence="6 9" id="KW-0443">Lipid metabolism</keyword>
<dbReference type="GO" id="GO:0033818">
    <property type="term" value="F:beta-ketoacyl-acyl-carrier-protein synthase III activity"/>
    <property type="evidence" value="ECO:0007669"/>
    <property type="project" value="UniProtKB-UniRule"/>
</dbReference>
<dbReference type="HAMAP" id="MF_01815">
    <property type="entry name" value="FabH"/>
    <property type="match status" value="1"/>
</dbReference>
<comment type="subcellular location">
    <subcellularLocation>
        <location evidence="9">Cytoplasm</location>
    </subcellularLocation>
</comment>
<dbReference type="EC" id="2.3.1.180" evidence="9"/>
<dbReference type="GeneID" id="95780045"/>
<keyword evidence="3 9" id="KW-0444">Lipid biosynthesis</keyword>
<organism evidence="12 13">
    <name type="scientific">Streptomyces sioyaensis</name>
    <dbReference type="NCBI Taxonomy" id="67364"/>
    <lineage>
        <taxon>Bacteria</taxon>
        <taxon>Bacillati</taxon>
        <taxon>Actinomycetota</taxon>
        <taxon>Actinomycetes</taxon>
        <taxon>Kitasatosporales</taxon>
        <taxon>Streptomycetaceae</taxon>
        <taxon>Streptomyces</taxon>
    </lineage>
</organism>
<keyword evidence="13" id="KW-1185">Reference proteome</keyword>
<reference evidence="12 13" key="1">
    <citation type="submission" date="2019-01" db="EMBL/GenBank/DDBJ databases">
        <title>Draft genome sequences of the type strain Streptomyces sioyaensis DSM 40032 and its novel strain, TM32, a thermotolerant antibiotics-producing actinobacterium.</title>
        <authorList>
            <person name="Nakaew N."/>
            <person name="Lumyong S."/>
            <person name="Sloan W.T."/>
            <person name="Sungthong R."/>
        </authorList>
    </citation>
    <scope>NUCLEOTIDE SEQUENCE [LARGE SCALE GENOMIC DNA]</scope>
    <source>
        <strain evidence="12 13">DSM 40032</strain>
    </source>
</reference>
<proteinExistence type="inferred from homology"/>
<comment type="catalytic activity">
    <reaction evidence="9">
        <text>malonyl-[ACP] + acetyl-CoA + H(+) = 3-oxobutanoyl-[ACP] + CO2 + CoA</text>
        <dbReference type="Rhea" id="RHEA:12080"/>
        <dbReference type="Rhea" id="RHEA-COMP:9623"/>
        <dbReference type="Rhea" id="RHEA-COMP:9625"/>
        <dbReference type="ChEBI" id="CHEBI:15378"/>
        <dbReference type="ChEBI" id="CHEBI:16526"/>
        <dbReference type="ChEBI" id="CHEBI:57287"/>
        <dbReference type="ChEBI" id="CHEBI:57288"/>
        <dbReference type="ChEBI" id="CHEBI:78449"/>
        <dbReference type="ChEBI" id="CHEBI:78450"/>
        <dbReference type="EC" id="2.3.1.180"/>
    </reaction>
</comment>
<dbReference type="EMBL" id="SDIF01000053">
    <property type="protein sequence ID" value="RXS65288.1"/>
    <property type="molecule type" value="Genomic_DNA"/>
</dbReference>
<evidence type="ECO:0000256" key="4">
    <source>
        <dbReference type="ARBA" id="ARBA00022679"/>
    </source>
</evidence>
<evidence type="ECO:0000256" key="1">
    <source>
        <dbReference type="ARBA" id="ARBA00008642"/>
    </source>
</evidence>
<gene>
    <name evidence="9" type="primary">fabH</name>
    <name evidence="12" type="ORF">EST54_19120</name>
</gene>
<dbReference type="InterPro" id="IPR004655">
    <property type="entry name" value="FabH"/>
</dbReference>
<evidence type="ECO:0000256" key="2">
    <source>
        <dbReference type="ARBA" id="ARBA00022490"/>
    </source>
</evidence>
<dbReference type="NCBIfam" id="TIGR00747">
    <property type="entry name" value="fabH"/>
    <property type="match status" value="1"/>
</dbReference>
<keyword evidence="9" id="KW-0511">Multifunctional enzyme</keyword>
<keyword evidence="7 9" id="KW-0275">Fatty acid biosynthesis</keyword>
<feature type="active site" evidence="9">
    <location>
        <position position="287"/>
    </location>
</feature>
<feature type="region of interest" description="ACP-binding" evidence="9">
    <location>
        <begin position="258"/>
        <end position="262"/>
    </location>
</feature>
<comment type="similarity">
    <text evidence="1 9">Belongs to the thiolase-like superfamily. FabH family.</text>
</comment>
<dbReference type="Proteomes" id="UP000289482">
    <property type="component" value="Unassembled WGS sequence"/>
</dbReference>
<keyword evidence="2 9" id="KW-0963">Cytoplasm</keyword>
<comment type="subunit">
    <text evidence="9">Homodimer.</text>
</comment>
<name>A0A4Q1R0U4_9ACTN</name>
<dbReference type="Pfam" id="PF08545">
    <property type="entry name" value="ACP_syn_III"/>
    <property type="match status" value="1"/>
</dbReference>
<keyword evidence="4 9" id="KW-0808">Transferase</keyword>
<accession>A0A4Q1R0U4</accession>
<dbReference type="GO" id="GO:0006633">
    <property type="term" value="P:fatty acid biosynthetic process"/>
    <property type="evidence" value="ECO:0007669"/>
    <property type="project" value="UniProtKB-UniRule"/>
</dbReference>
<evidence type="ECO:0000256" key="9">
    <source>
        <dbReference type="HAMAP-Rule" id="MF_01815"/>
    </source>
</evidence>
<sequence>MAAVLAGLGGALPAGVVTNDDLCRELDSTHEWIETRTGISERRMVAAGQSTRDLAVEAGARALKSAGRSEVDAVVVATTSADRLCPAVAPEVAHQLGLGTVPAYDLTSACSGFLYGLASAVGHIASGVADRVLFIGAEAFTTMVNPGDRGTAPIFGDGAGAVVLRRGRPDEPGAVGPFDLGSDGSLADLLAIPAGGSRQRSATGGPGHEGVPAEDWFLHMEGRPLYVQAVERMTASSRAVLDRVGWSVPDVDVFAGHQANVRIVRAVAEELELPDDRVAVNIDRVGNTLAASIPLLLIDAVVRGRLNPGQRVLLSAFGAGLSWGSTALTWPDLSVEEVC</sequence>